<reference evidence="4 5" key="1">
    <citation type="submission" date="2021-03" db="EMBL/GenBank/DDBJ databases">
        <authorList>
            <person name="So Y."/>
        </authorList>
    </citation>
    <scope>NUCLEOTIDE SEQUENCE [LARGE SCALE GENOMIC DNA]</scope>
    <source>
        <strain evidence="4 5">SSH11</strain>
    </source>
</reference>
<dbReference type="Pfam" id="PF21686">
    <property type="entry name" value="LigD_Prim-Pol"/>
    <property type="match status" value="1"/>
</dbReference>
<accession>A0ABS4AC10</accession>
<name>A0ABS4AC10_9PROT</name>
<dbReference type="InterPro" id="IPR052171">
    <property type="entry name" value="NHEJ_LigD"/>
</dbReference>
<dbReference type="InterPro" id="IPR014145">
    <property type="entry name" value="LigD_pol_dom"/>
</dbReference>
<evidence type="ECO:0000313" key="4">
    <source>
        <dbReference type="EMBL" id="MBP0444511.1"/>
    </source>
</evidence>
<dbReference type="RefSeq" id="WP_209378742.1">
    <property type="nucleotide sequence ID" value="NZ_JAGIZB010000005.1"/>
</dbReference>
<evidence type="ECO:0000256" key="1">
    <source>
        <dbReference type="SAM" id="MobiDB-lite"/>
    </source>
</evidence>
<dbReference type="InterPro" id="IPR014144">
    <property type="entry name" value="LigD_PE_domain"/>
</dbReference>
<feature type="domain" description="DNA ligase D polymerase" evidence="3">
    <location>
        <begin position="249"/>
        <end position="497"/>
    </location>
</feature>
<comment type="caution">
    <text evidence="4">The sequence shown here is derived from an EMBL/GenBank/DDBJ whole genome shotgun (WGS) entry which is preliminary data.</text>
</comment>
<dbReference type="PANTHER" id="PTHR42705">
    <property type="entry name" value="BIFUNCTIONAL NON-HOMOLOGOUS END JOINING PROTEIN LIGD"/>
    <property type="match status" value="1"/>
</dbReference>
<feature type="domain" description="DNA ligase D 3'-phosphoesterase" evidence="2">
    <location>
        <begin position="39"/>
        <end position="144"/>
    </location>
</feature>
<organism evidence="4 5">
    <name type="scientific">Pararoseomonas baculiformis</name>
    <dbReference type="NCBI Taxonomy" id="2820812"/>
    <lineage>
        <taxon>Bacteria</taxon>
        <taxon>Pseudomonadati</taxon>
        <taxon>Pseudomonadota</taxon>
        <taxon>Alphaproteobacteria</taxon>
        <taxon>Acetobacterales</taxon>
        <taxon>Acetobacteraceae</taxon>
        <taxon>Pararoseomonas</taxon>
    </lineage>
</organism>
<evidence type="ECO:0000259" key="3">
    <source>
        <dbReference type="Pfam" id="PF21686"/>
    </source>
</evidence>
<gene>
    <name evidence="4" type="primary">ligD</name>
    <name evidence="4" type="ORF">J8J14_06925</name>
</gene>
<dbReference type="EC" id="6.5.1.1" evidence="4"/>
<evidence type="ECO:0000313" key="5">
    <source>
        <dbReference type="Proteomes" id="UP000681594"/>
    </source>
</evidence>
<dbReference type="PANTHER" id="PTHR42705:SF2">
    <property type="entry name" value="BIFUNCTIONAL NON-HOMOLOGOUS END JOINING PROTEIN LIGD"/>
    <property type="match status" value="1"/>
</dbReference>
<dbReference type="Pfam" id="PF13298">
    <property type="entry name" value="LigD_N"/>
    <property type="match status" value="1"/>
</dbReference>
<dbReference type="NCBIfam" id="TIGR02777">
    <property type="entry name" value="LigD_PE_dom"/>
    <property type="match status" value="1"/>
</dbReference>
<keyword evidence="4" id="KW-0436">Ligase</keyword>
<dbReference type="EMBL" id="JAGIZB010000005">
    <property type="protein sequence ID" value="MBP0444511.1"/>
    <property type="molecule type" value="Genomic_DNA"/>
</dbReference>
<dbReference type="NCBIfam" id="TIGR02778">
    <property type="entry name" value="ligD_pol"/>
    <property type="match status" value="1"/>
</dbReference>
<dbReference type="Proteomes" id="UP000681594">
    <property type="component" value="Unassembled WGS sequence"/>
</dbReference>
<dbReference type="Gene3D" id="3.90.920.10">
    <property type="entry name" value="DNA primase, PRIM domain"/>
    <property type="match status" value="1"/>
</dbReference>
<sequence>MADDPLAPYRARRDFRSSPEPEGAAPKRRRAKMLSFVVQKHDATRLHYDFRLELGGVLKSWAVARGPSLDPADKRLAVEVEDHPVEYGRFEGRIAEGYGAGIVMLWDHGRWEPASEDPAADLERGSLRFTLHGERLRGAWHLVRMRPRGGEAKHNWLLIKDEDGEARPGDRDALLANLTTSVATGRDMEALGGKPAATPGPPRKRAAPRKKDAAAAPPPKRPASSSRVAVAGVTLSHPEKLYWPEDGITKRELAEYMEQVAPRLFPWIEGRPLSLLRAPDGIGGERFFQRHGGRGVSRLLSQVKPRGETSSLLQVDRPEALVGLAQWGALEIHPWPARSAAITRPDRLILDLDPAEDLPFGAVVEAALMLRERVSALGLVPFCKTTGGKGLHVVVPVEGVSWKALHDTAGRICARLEEEAPDRFTTSSAKNDRPGRIFLDYQRNARGASAVAAWSPRARPGATVSMPLDWSEVRPGLDPKAFTIRTAPMRLKEADPWKDFSASAQPLPGKLP</sequence>
<feature type="region of interest" description="Disordered" evidence="1">
    <location>
        <begin position="185"/>
        <end position="230"/>
    </location>
</feature>
<keyword evidence="5" id="KW-1185">Reference proteome</keyword>
<evidence type="ECO:0000259" key="2">
    <source>
        <dbReference type="Pfam" id="PF13298"/>
    </source>
</evidence>
<feature type="region of interest" description="Disordered" evidence="1">
    <location>
        <begin position="1"/>
        <end position="28"/>
    </location>
</feature>
<proteinExistence type="predicted"/>
<dbReference type="GO" id="GO:0003910">
    <property type="term" value="F:DNA ligase (ATP) activity"/>
    <property type="evidence" value="ECO:0007669"/>
    <property type="project" value="UniProtKB-EC"/>
</dbReference>
<protein>
    <submittedName>
        <fullName evidence="4">Non-homologous end-joining DNA ligase</fullName>
        <ecNumber evidence="4">6.5.1.1</ecNumber>
    </submittedName>
</protein>